<dbReference type="Gene3D" id="2.60.40.790">
    <property type="match status" value="1"/>
</dbReference>
<dbReference type="InterPro" id="IPR037898">
    <property type="entry name" value="NudC_fam"/>
</dbReference>
<reference evidence="4" key="1">
    <citation type="submission" date="2021-01" db="EMBL/GenBank/DDBJ databases">
        <authorList>
            <person name="Corre E."/>
            <person name="Pelletier E."/>
            <person name="Niang G."/>
            <person name="Scheremetjew M."/>
            <person name="Finn R."/>
            <person name="Kale V."/>
            <person name="Holt S."/>
            <person name="Cochrane G."/>
            <person name="Meng A."/>
            <person name="Brown T."/>
            <person name="Cohen L."/>
        </authorList>
    </citation>
    <scope>NUCLEOTIDE SEQUENCE</scope>
    <source>
        <strain evidence="4">CCMP1756</strain>
    </source>
</reference>
<dbReference type="SUPFAM" id="SSF49764">
    <property type="entry name" value="HSP20-like chaperones"/>
    <property type="match status" value="1"/>
</dbReference>
<dbReference type="Proteomes" id="UP000789595">
    <property type="component" value="Unassembled WGS sequence"/>
</dbReference>
<sequence length="512" mass="55646">MAAFDAPKGVGARRVSRSIMSSGPSGTNYQNFDPFEAADANQSNFRLTSQDDDELEVTIPVADGTTKKDVAVRFTARSLRVTVKNETLIDSPLKGRIYPDECSWSFGTASGTRALILSLGKRDSEMWSKLLARTPPAPDAEGGPQFVQWPYLDPKFGEGKGAYWESSDDSTAAWRAYDATTDGPLCVHATRCLAVRATYTTWRRVVDALAPDVSETELTLIRRWCYAPKRHVMDCTEGLHSTLVKAAGGPFENGDWESPYPLPYHCDDPCVILEPRLRPAARAAMLDCVLNLLVQPLITVAGSDRSSTDGVTDGGVSEAWMKDMTAKGEALNDSMLSQQLTWWCLDLALWHHVPSRVQGQSGFEAAVNPCRHWTGDGKTGKADCANGWTALFIKVRGALLDKLGLAEDDDMPLKLAQENPTLLKALVEAKSDAPPCLDASGIQKVRAFVRRHAEGVVLALLPTQAADEPTGFDSPAARGNLSGYDMRLDDWSSAPGALENAARNPQAEAMSR</sequence>
<evidence type="ECO:0000256" key="2">
    <source>
        <dbReference type="ARBA" id="ARBA00022490"/>
    </source>
</evidence>
<evidence type="ECO:0000313" key="6">
    <source>
        <dbReference type="Proteomes" id="UP000789595"/>
    </source>
</evidence>
<proteinExistence type="predicted"/>
<keyword evidence="2" id="KW-0963">Cytoplasm</keyword>
<dbReference type="EMBL" id="HBIW01005606">
    <property type="protein sequence ID" value="CAE0689190.1"/>
    <property type="molecule type" value="Transcribed_RNA"/>
</dbReference>
<evidence type="ECO:0000256" key="1">
    <source>
        <dbReference type="ARBA" id="ARBA00004496"/>
    </source>
</evidence>
<gene>
    <name evidence="4" type="ORF">PCAL00307_LOCUS4624</name>
    <name evidence="5" type="ORF">PECAL_2P06060</name>
</gene>
<organism evidence="4">
    <name type="scientific">Pelagomonas calceolata</name>
    <dbReference type="NCBI Taxonomy" id="35677"/>
    <lineage>
        <taxon>Eukaryota</taxon>
        <taxon>Sar</taxon>
        <taxon>Stramenopiles</taxon>
        <taxon>Ochrophyta</taxon>
        <taxon>Pelagophyceae</taxon>
        <taxon>Pelagomonadales</taxon>
        <taxon>Pelagomonadaceae</taxon>
        <taxon>Pelagomonas</taxon>
    </lineage>
</organism>
<evidence type="ECO:0000313" key="4">
    <source>
        <dbReference type="EMBL" id="CAE0689190.1"/>
    </source>
</evidence>
<name>A0A7S3ZNT9_9STRA</name>
<feature type="domain" description="CS" evidence="3">
    <location>
        <begin position="41"/>
        <end position="131"/>
    </location>
</feature>
<evidence type="ECO:0000313" key="5">
    <source>
        <dbReference type="EMBL" id="CAH0367578.1"/>
    </source>
</evidence>
<accession>A0A7S3ZNT9</accession>
<comment type="subcellular location">
    <subcellularLocation>
        <location evidence="1">Cytoplasm</location>
    </subcellularLocation>
</comment>
<dbReference type="GO" id="GO:0005737">
    <property type="term" value="C:cytoplasm"/>
    <property type="evidence" value="ECO:0007669"/>
    <property type="project" value="UniProtKB-SubCell"/>
</dbReference>
<keyword evidence="6" id="KW-1185">Reference proteome</keyword>
<dbReference type="PANTHER" id="PTHR12356:SF3">
    <property type="entry name" value="NUCLEAR MIGRATION PROTEIN NUDC"/>
    <property type="match status" value="1"/>
</dbReference>
<dbReference type="GO" id="GO:0006457">
    <property type="term" value="P:protein folding"/>
    <property type="evidence" value="ECO:0007669"/>
    <property type="project" value="TreeGrafter"/>
</dbReference>
<dbReference type="AlphaFoldDB" id="A0A7S3ZNT9"/>
<dbReference type="EMBL" id="CAKKNE010000002">
    <property type="protein sequence ID" value="CAH0367578.1"/>
    <property type="molecule type" value="Genomic_DNA"/>
</dbReference>
<dbReference type="PANTHER" id="PTHR12356">
    <property type="entry name" value="NUCLEAR MOVEMENT PROTEIN NUDC"/>
    <property type="match status" value="1"/>
</dbReference>
<dbReference type="OrthoDB" id="416217at2759"/>
<evidence type="ECO:0000259" key="3">
    <source>
        <dbReference type="PROSITE" id="PS51203"/>
    </source>
</evidence>
<dbReference type="CDD" id="cd06467">
    <property type="entry name" value="p23_NUDC_like"/>
    <property type="match status" value="1"/>
</dbReference>
<protein>
    <recommendedName>
        <fullName evidence="3">CS domain-containing protein</fullName>
    </recommendedName>
</protein>
<reference evidence="5" key="2">
    <citation type="submission" date="2021-11" db="EMBL/GenBank/DDBJ databases">
        <authorList>
            <consortium name="Genoscope - CEA"/>
            <person name="William W."/>
        </authorList>
    </citation>
    <scope>NUCLEOTIDE SEQUENCE</scope>
</reference>
<dbReference type="InterPro" id="IPR007052">
    <property type="entry name" value="CS_dom"/>
</dbReference>
<dbReference type="GO" id="GO:0051082">
    <property type="term" value="F:unfolded protein binding"/>
    <property type="evidence" value="ECO:0007669"/>
    <property type="project" value="TreeGrafter"/>
</dbReference>
<dbReference type="InterPro" id="IPR008978">
    <property type="entry name" value="HSP20-like_chaperone"/>
</dbReference>
<dbReference type="PROSITE" id="PS51203">
    <property type="entry name" value="CS"/>
    <property type="match status" value="1"/>
</dbReference>
<dbReference type="Pfam" id="PF04969">
    <property type="entry name" value="CS"/>
    <property type="match status" value="1"/>
</dbReference>